<dbReference type="Pfam" id="PF00072">
    <property type="entry name" value="Response_reg"/>
    <property type="match status" value="1"/>
</dbReference>
<dbReference type="InterPro" id="IPR001789">
    <property type="entry name" value="Sig_transdc_resp-reg_receiver"/>
</dbReference>
<dbReference type="PRINTS" id="PR00038">
    <property type="entry name" value="HTHLUXR"/>
</dbReference>
<keyword evidence="1 3" id="KW-0597">Phosphoprotein</keyword>
<feature type="domain" description="Response regulatory" evidence="5">
    <location>
        <begin position="4"/>
        <end position="120"/>
    </location>
</feature>
<evidence type="ECO:0000256" key="2">
    <source>
        <dbReference type="ARBA" id="ARBA00023125"/>
    </source>
</evidence>
<protein>
    <submittedName>
        <fullName evidence="6">Response regulator</fullName>
    </submittedName>
</protein>
<dbReference type="InterPro" id="IPR039420">
    <property type="entry name" value="WalR-like"/>
</dbReference>
<dbReference type="Gene3D" id="3.40.50.2300">
    <property type="match status" value="1"/>
</dbReference>
<dbReference type="SUPFAM" id="SSF46894">
    <property type="entry name" value="C-terminal effector domain of the bipartite response regulators"/>
    <property type="match status" value="1"/>
</dbReference>
<dbReference type="Pfam" id="PF00196">
    <property type="entry name" value="GerE"/>
    <property type="match status" value="1"/>
</dbReference>
<organism evidence="6 7">
    <name type="scientific">Hyunsoonleella rubra</name>
    <dbReference type="NCBI Taxonomy" id="1737062"/>
    <lineage>
        <taxon>Bacteria</taxon>
        <taxon>Pseudomonadati</taxon>
        <taxon>Bacteroidota</taxon>
        <taxon>Flavobacteriia</taxon>
        <taxon>Flavobacteriales</taxon>
        <taxon>Flavobacteriaceae</taxon>
    </lineage>
</organism>
<name>A0ABW5TE17_9FLAO</name>
<proteinExistence type="predicted"/>
<dbReference type="InterPro" id="IPR016032">
    <property type="entry name" value="Sig_transdc_resp-reg_C-effctor"/>
</dbReference>
<dbReference type="PROSITE" id="PS00622">
    <property type="entry name" value="HTH_LUXR_1"/>
    <property type="match status" value="1"/>
</dbReference>
<gene>
    <name evidence="6" type="ORF">ACFSR8_10925</name>
</gene>
<dbReference type="PROSITE" id="PS50110">
    <property type="entry name" value="RESPONSE_REGULATORY"/>
    <property type="match status" value="1"/>
</dbReference>
<evidence type="ECO:0000256" key="3">
    <source>
        <dbReference type="PROSITE-ProRule" id="PRU00169"/>
    </source>
</evidence>
<feature type="modified residue" description="4-aspartylphosphate" evidence="3">
    <location>
        <position position="55"/>
    </location>
</feature>
<dbReference type="SMART" id="SM00448">
    <property type="entry name" value="REC"/>
    <property type="match status" value="1"/>
</dbReference>
<dbReference type="CDD" id="cd17535">
    <property type="entry name" value="REC_NarL-like"/>
    <property type="match status" value="1"/>
</dbReference>
<dbReference type="SMART" id="SM00421">
    <property type="entry name" value="HTH_LUXR"/>
    <property type="match status" value="1"/>
</dbReference>
<dbReference type="CDD" id="cd06170">
    <property type="entry name" value="LuxR_C_like"/>
    <property type="match status" value="1"/>
</dbReference>
<comment type="caution">
    <text evidence="6">The sequence shown here is derived from an EMBL/GenBank/DDBJ whole genome shotgun (WGS) entry which is preliminary data.</text>
</comment>
<dbReference type="PANTHER" id="PTHR43214">
    <property type="entry name" value="TWO-COMPONENT RESPONSE REGULATOR"/>
    <property type="match status" value="1"/>
</dbReference>
<keyword evidence="2" id="KW-0238">DNA-binding</keyword>
<dbReference type="InterPro" id="IPR011006">
    <property type="entry name" value="CheY-like_superfamily"/>
</dbReference>
<dbReference type="EMBL" id="JBHULY010000025">
    <property type="protein sequence ID" value="MFD2726725.1"/>
    <property type="molecule type" value="Genomic_DNA"/>
</dbReference>
<dbReference type="PANTHER" id="PTHR43214:SF43">
    <property type="entry name" value="TWO-COMPONENT RESPONSE REGULATOR"/>
    <property type="match status" value="1"/>
</dbReference>
<evidence type="ECO:0000259" key="4">
    <source>
        <dbReference type="PROSITE" id="PS50043"/>
    </source>
</evidence>
<dbReference type="InterPro" id="IPR000792">
    <property type="entry name" value="Tscrpt_reg_LuxR_C"/>
</dbReference>
<evidence type="ECO:0000313" key="6">
    <source>
        <dbReference type="EMBL" id="MFD2726725.1"/>
    </source>
</evidence>
<dbReference type="PROSITE" id="PS50043">
    <property type="entry name" value="HTH_LUXR_2"/>
    <property type="match status" value="1"/>
</dbReference>
<dbReference type="Proteomes" id="UP001597476">
    <property type="component" value="Unassembled WGS sequence"/>
</dbReference>
<evidence type="ECO:0000313" key="7">
    <source>
        <dbReference type="Proteomes" id="UP001597476"/>
    </source>
</evidence>
<evidence type="ECO:0000256" key="1">
    <source>
        <dbReference type="ARBA" id="ARBA00022553"/>
    </source>
</evidence>
<dbReference type="SUPFAM" id="SSF52172">
    <property type="entry name" value="CheY-like"/>
    <property type="match status" value="1"/>
</dbReference>
<keyword evidence="7" id="KW-1185">Reference proteome</keyword>
<evidence type="ECO:0000259" key="5">
    <source>
        <dbReference type="PROSITE" id="PS50110"/>
    </source>
</evidence>
<sequence>MKHKVVIIEDNLPLQEGFAEVIKATKNFELTNCYNSCEEAIERLEYDTADIFLMDIELPGMNGVEGTKLIKQQLPKANIIMVTVFENSEIVFDALCAGATGYLTKNIDPEELIDALNESIAGGAPMSIKIAKMVVSSFQKEPSKIELSKREKEVLSFLAEGNSYDSIAEALFISKNTIKFHLKNIYIKLQVNSNIEAIKKANKENLI</sequence>
<reference evidence="7" key="1">
    <citation type="journal article" date="2019" name="Int. J. Syst. Evol. Microbiol.">
        <title>The Global Catalogue of Microorganisms (GCM) 10K type strain sequencing project: providing services to taxonomists for standard genome sequencing and annotation.</title>
        <authorList>
            <consortium name="The Broad Institute Genomics Platform"/>
            <consortium name="The Broad Institute Genome Sequencing Center for Infectious Disease"/>
            <person name="Wu L."/>
            <person name="Ma J."/>
        </authorList>
    </citation>
    <scope>NUCLEOTIDE SEQUENCE [LARGE SCALE GENOMIC DNA]</scope>
    <source>
        <strain evidence="7">KCTC 42398</strain>
    </source>
</reference>
<accession>A0ABW5TE17</accession>
<feature type="domain" description="HTH luxR-type" evidence="4">
    <location>
        <begin position="140"/>
        <end position="205"/>
    </location>
</feature>
<dbReference type="InterPro" id="IPR058245">
    <property type="entry name" value="NreC/VraR/RcsB-like_REC"/>
</dbReference>
<dbReference type="RefSeq" id="WP_380291941.1">
    <property type="nucleotide sequence ID" value="NZ_JBHULY010000025.1"/>
</dbReference>